<evidence type="ECO:0000256" key="3">
    <source>
        <dbReference type="ARBA" id="ARBA00023242"/>
    </source>
</evidence>
<feature type="compositionally biased region" description="Polar residues" evidence="4">
    <location>
        <begin position="983"/>
        <end position="1006"/>
    </location>
</feature>
<feature type="compositionally biased region" description="Polar residues" evidence="4">
    <location>
        <begin position="1266"/>
        <end position="1291"/>
    </location>
</feature>
<dbReference type="InterPro" id="IPR041978">
    <property type="entry name" value="KOW_Spt5_5"/>
</dbReference>
<evidence type="ECO:0000313" key="7">
    <source>
        <dbReference type="EMBL" id="SPD28097.1"/>
    </source>
</evidence>
<dbReference type="InterPro" id="IPR006645">
    <property type="entry name" value="NGN-like_dom"/>
</dbReference>
<dbReference type="InterPro" id="IPR014722">
    <property type="entry name" value="Rib_uL2_dom2"/>
</dbReference>
<dbReference type="Pfam" id="PF23037">
    <property type="entry name" value="KOWx_SPT5"/>
    <property type="match status" value="1"/>
</dbReference>
<feature type="compositionally biased region" description="Basic and acidic residues" evidence="4">
    <location>
        <begin position="1393"/>
        <end position="1402"/>
    </location>
</feature>
<feature type="domain" description="KOW" evidence="6">
    <location>
        <begin position="576"/>
        <end position="603"/>
    </location>
</feature>
<feature type="compositionally biased region" description="Polar residues" evidence="4">
    <location>
        <begin position="1105"/>
        <end position="1123"/>
    </location>
</feature>
<dbReference type="PANTHER" id="PTHR11125:SF8">
    <property type="entry name" value="PROTEIN RNA-DIRECTED DNA METHYLATION 3"/>
    <property type="match status" value="1"/>
</dbReference>
<evidence type="ECO:0000256" key="4">
    <source>
        <dbReference type="SAM" id="MobiDB-lite"/>
    </source>
</evidence>
<dbReference type="SMART" id="SM00739">
    <property type="entry name" value="KOW"/>
    <property type="match status" value="3"/>
</dbReference>
<feature type="compositionally biased region" description="Basic and acidic residues" evidence="4">
    <location>
        <begin position="1012"/>
        <end position="1021"/>
    </location>
</feature>
<dbReference type="CDD" id="cd09888">
    <property type="entry name" value="NGN_Euk"/>
    <property type="match status" value="1"/>
</dbReference>
<sequence>MLKGKGKGIAGKTPAGKRKRGGGGDDDKTGKKRNREVLQFFEDAASEDSDSSFDLGDDFDFMEEEFGTESKIDKEPGKDPSLPVFPKEEEMNEEEFDKLMEERYKDGSNFVRYAEDDFENKRAIDRNNLVPSAKDPTIWKVKCMVGRERNSAFCLMQKFVDLKSLGTKLQIISAFALDHIKGCIYIEADKQCDINEACKGLSTVYSSRITIVPKNEVSHLLSSRSARNEVSEGTWARVKNGKYKGDLAQIVAVNDARKRATVKLIPRIDLQAMTAKFGGGVSLKKNSTPAPRLISTSELEELRPLIQYRRDRDTNKVFEVLDGQMLKDGYLYKKVSIDSLSCAGVVPSEEELLKFKSSEKNEADDLEWLSQLYGDRKKKRTIRIDKGGGKGEGSSGSSGVNSFELYDLACFGRKDFGVIIGIEKDDSYKILKEGSEGPVVVTVQLKELKSGPFDMKFTALDQHMKPISACDTIRVLEGPSKGRQGIVRQIYRGTIFLFDENESENGGYFCAKSQMCEKVKLSTDVCKEKVEKGGESGLWGFEDPTSSPKSPLSPKKPWQAARENGREFNRGDKDEMFSIGQTLRIRIGPLKGYLCRVLAIRHSDVTVKLDSQHKVLTVKSEHLTEVRGKSSTMSMSEDPESSSLKPFALLGTEGSTDWMDGAGTSAGSDRWNSGGLSAGRSSWPSFPASGISLQPESSSANPFSSEGNDKKDVENAAWESKVAPSQSAPWGTGAANENSSRGAAAVDENSSWGTAAANKNSSWGAAAGNEKSSWGAASEKSSWGKAITPDGDLGSSSKVAGDNWGKGNLKVGTPTVSSNDAAATWEKKTVSDDQDDWRKSEEPWNKGKSVGANPTSWGNATSGNNQPDSWGKGKDIVEAGSWEKKKSAGVDGDGLKDGGSGWNQQKAWDKGKDIVASEGSTWGKSVENKTDLKSLTAAAARMNLGIGINQTSEDATGWSKARSGIQDQTDGSKKPEAFGDNGRSWNKNEGSSWTKPAGGSSWSKQADANVEDGSKGRRDQDNSWNRSKSFGGDQGPSDWKKGWGENKEGTDQQDSWARPKAFGEDRGFGGRRGRGGGRGRGDQFGRGRSSSQGEGGWNRGRENNSTNDGISTGNPSGWNNDQTGGWAKSNASDWGKKDDGWQKANASDDNNGSGSNRGWGADKEIGESGDQWNKSKPPRGGWSAPKASNDDKSSGWNNKFAANEGAGRTGDDGGGWNKKKGPDENQNTGWTTKANDVDGNQSSGWGKKTTGNNEEGEHKNQGGGWNSRTSDQGSATGWSQSGSNVGENQDSNWRKKSTWNSGSSDANRNQDSSWGKKSDGNGGGNQSSNWGKSNWNSGSGDANQDSSWGKKSSWNSGSAFGGNQSVTDASEDQTEFFGNRASGGNSRGGFGGRGRDRSDRGGFRGRGVFGGRGGDRGGFGGRGGDRGGFGGRGGDGGDFGDRGGDGGGFNGRGRSDRGGFGGRGRGRRDQSGGWNNRNDSSEDRPSDWNKGAGEGWKNSDYAGTWNNGSDDKNKWQGWNAGSGGTSNQTSSWNSQLSGGNQPTEVKDVAGGWNKGTGSTNEAGGSKEASSQSSGWNSQGSGWNQPKETKDVAGGWNKGTGSTNEAGGSKGTSSQSSGWNSQGSGWKQPSEAKDVAGGWNKGTSSTNEAGGSKGNNWGSTDASGGSKPDSWGKSTSATEVKESNDQGGGWNGGPKSSTQSGGWNR</sequence>
<evidence type="ECO:0000259" key="6">
    <source>
        <dbReference type="SMART" id="SM00739"/>
    </source>
</evidence>
<dbReference type="EMBL" id="OIVN01006220">
    <property type="protein sequence ID" value="SPD28097.1"/>
    <property type="molecule type" value="Genomic_DNA"/>
</dbReference>
<dbReference type="GO" id="GO:0032784">
    <property type="term" value="P:regulation of DNA-templated transcription elongation"/>
    <property type="evidence" value="ECO:0007669"/>
    <property type="project" value="InterPro"/>
</dbReference>
<dbReference type="InterPro" id="IPR041977">
    <property type="entry name" value="KOW_Spt5_4"/>
</dbReference>
<feature type="compositionally biased region" description="Basic and acidic residues" evidence="4">
    <location>
        <begin position="68"/>
        <end position="78"/>
    </location>
</feature>
<feature type="compositionally biased region" description="Polar residues" evidence="4">
    <location>
        <begin position="1224"/>
        <end position="1253"/>
    </location>
</feature>
<dbReference type="InterPro" id="IPR005100">
    <property type="entry name" value="NGN-domain"/>
</dbReference>
<feature type="compositionally biased region" description="Basic and acidic residues" evidence="4">
    <location>
        <begin position="1038"/>
        <end position="1050"/>
    </location>
</feature>
<protein>
    <recommendedName>
        <fullName evidence="8">Protein RNA-directed DNA methylation 3</fullName>
    </recommendedName>
</protein>
<feature type="compositionally biased region" description="Acidic residues" evidence="4">
    <location>
        <begin position="44"/>
        <end position="67"/>
    </location>
</feature>
<dbReference type="FunFam" id="2.30.30.30:FF:000064">
    <property type="entry name" value="SPT5 homolog, DSIF elongation factor subunit"/>
    <property type="match status" value="1"/>
</dbReference>
<feature type="region of interest" description="Disordered" evidence="4">
    <location>
        <begin position="627"/>
        <end position="912"/>
    </location>
</feature>
<feature type="compositionally biased region" description="Basic and acidic residues" evidence="4">
    <location>
        <begin position="871"/>
        <end position="896"/>
    </location>
</feature>
<dbReference type="SMART" id="SM00738">
    <property type="entry name" value="NGN"/>
    <property type="match status" value="1"/>
</dbReference>
<dbReference type="Pfam" id="PF23291">
    <property type="entry name" value="KOW4_SPT5"/>
    <property type="match status" value="1"/>
</dbReference>
<feature type="compositionally biased region" description="Low complexity" evidence="4">
    <location>
        <begin position="1144"/>
        <end position="1156"/>
    </location>
</feature>
<feature type="compositionally biased region" description="Polar residues" evidence="4">
    <location>
        <begin position="748"/>
        <end position="763"/>
    </location>
</feature>
<dbReference type="GO" id="GO:0006357">
    <property type="term" value="P:regulation of transcription by RNA polymerase II"/>
    <property type="evidence" value="ECO:0007669"/>
    <property type="project" value="InterPro"/>
</dbReference>
<dbReference type="Pfam" id="PF23290">
    <property type="entry name" value="KOW5_SPT5"/>
    <property type="match status" value="1"/>
</dbReference>
<gene>
    <name evidence="7" type="ORF">FSB_LOCUS55979</name>
</gene>
<feature type="compositionally biased region" description="Polar residues" evidence="4">
    <location>
        <begin position="852"/>
        <end position="868"/>
    </location>
</feature>
<keyword evidence="3" id="KW-0539">Nucleus</keyword>
<reference evidence="7" key="1">
    <citation type="submission" date="2018-02" db="EMBL/GenBank/DDBJ databases">
        <authorList>
            <person name="Cohen D.B."/>
            <person name="Kent A.D."/>
        </authorList>
    </citation>
    <scope>NUCLEOTIDE SEQUENCE</scope>
</reference>
<feature type="region of interest" description="Disordered" evidence="4">
    <location>
        <begin position="1"/>
        <end position="91"/>
    </location>
</feature>
<feature type="compositionally biased region" description="Low complexity" evidence="4">
    <location>
        <begin position="1569"/>
        <end position="1584"/>
    </location>
</feature>
<feature type="compositionally biased region" description="Gly residues" evidence="4">
    <location>
        <begin position="1404"/>
        <end position="1437"/>
    </location>
</feature>
<feature type="region of interest" description="Disordered" evidence="4">
    <location>
        <begin position="947"/>
        <end position="1704"/>
    </location>
</feature>
<dbReference type="InterPro" id="IPR057936">
    <property type="entry name" value="KOWx_Spt5"/>
</dbReference>
<dbReference type="Pfam" id="PF23042">
    <property type="entry name" value="KOW1_SPT5"/>
    <property type="match status" value="1"/>
</dbReference>
<feature type="compositionally biased region" description="Low complexity" evidence="4">
    <location>
        <begin position="1610"/>
        <end position="1626"/>
    </location>
</feature>
<feature type="compositionally biased region" description="Polar residues" evidence="4">
    <location>
        <begin position="1693"/>
        <end position="1704"/>
    </location>
</feature>
<accession>A0A2N9IRJ1</accession>
<dbReference type="CDD" id="cd06084">
    <property type="entry name" value="KOW_Spt5_4"/>
    <property type="match status" value="1"/>
</dbReference>
<dbReference type="FunFam" id="3.30.70.940:FF:000010">
    <property type="entry name" value="Protein RNA-directed DNA methylation 3"/>
    <property type="match status" value="1"/>
</dbReference>
<dbReference type="Gene3D" id="2.30.30.30">
    <property type="match status" value="2"/>
</dbReference>
<name>A0A2N9IRJ1_FAGSY</name>
<dbReference type="GO" id="GO:0032044">
    <property type="term" value="C:DSIF complex"/>
    <property type="evidence" value="ECO:0007669"/>
    <property type="project" value="TreeGrafter"/>
</dbReference>
<comment type="subcellular location">
    <subcellularLocation>
        <location evidence="1">Nucleus</location>
    </subcellularLocation>
</comment>
<dbReference type="Pfam" id="PF03439">
    <property type="entry name" value="Spt5-NGN"/>
    <property type="match status" value="1"/>
</dbReference>
<feature type="compositionally biased region" description="Low complexity" evidence="4">
    <location>
        <begin position="546"/>
        <end position="557"/>
    </location>
</feature>
<dbReference type="InterPro" id="IPR036735">
    <property type="entry name" value="NGN_dom_sf"/>
</dbReference>
<feature type="compositionally biased region" description="Low complexity" evidence="4">
    <location>
        <begin position="1326"/>
        <end position="1358"/>
    </location>
</feature>
<evidence type="ECO:0000259" key="5">
    <source>
        <dbReference type="SMART" id="SM00738"/>
    </source>
</evidence>
<feature type="compositionally biased region" description="Polar residues" evidence="4">
    <location>
        <begin position="691"/>
        <end position="706"/>
    </location>
</feature>
<evidence type="ECO:0008006" key="8">
    <source>
        <dbReference type="Google" id="ProtNLM"/>
    </source>
</evidence>
<feature type="compositionally biased region" description="Polar residues" evidence="4">
    <location>
        <begin position="1640"/>
        <end position="1662"/>
    </location>
</feature>
<feature type="compositionally biased region" description="Polar residues" evidence="4">
    <location>
        <begin position="665"/>
        <end position="684"/>
    </location>
</feature>
<organism evidence="7">
    <name type="scientific">Fagus sylvatica</name>
    <name type="common">Beechnut</name>
    <dbReference type="NCBI Taxonomy" id="28930"/>
    <lineage>
        <taxon>Eukaryota</taxon>
        <taxon>Viridiplantae</taxon>
        <taxon>Streptophyta</taxon>
        <taxon>Embryophyta</taxon>
        <taxon>Tracheophyta</taxon>
        <taxon>Spermatophyta</taxon>
        <taxon>Magnoliopsida</taxon>
        <taxon>eudicotyledons</taxon>
        <taxon>Gunneridae</taxon>
        <taxon>Pentapetalae</taxon>
        <taxon>rosids</taxon>
        <taxon>fabids</taxon>
        <taxon>Fagales</taxon>
        <taxon>Fagaceae</taxon>
        <taxon>Fagus</taxon>
    </lineage>
</organism>
<dbReference type="InterPro" id="IPR005824">
    <property type="entry name" value="KOW"/>
</dbReference>
<evidence type="ECO:0000256" key="1">
    <source>
        <dbReference type="ARBA" id="ARBA00004123"/>
    </source>
</evidence>
<dbReference type="GO" id="GO:0003729">
    <property type="term" value="F:mRNA binding"/>
    <property type="evidence" value="ECO:0007669"/>
    <property type="project" value="TreeGrafter"/>
</dbReference>
<dbReference type="CDD" id="cd06081">
    <property type="entry name" value="KOW_Spt5_1"/>
    <property type="match status" value="1"/>
</dbReference>
<feature type="compositionally biased region" description="Polar residues" evidence="4">
    <location>
        <begin position="1525"/>
        <end position="1543"/>
    </location>
</feature>
<feature type="domain" description="NusG-like N-terminal" evidence="5">
    <location>
        <begin position="135"/>
        <end position="224"/>
    </location>
</feature>
<feature type="domain" description="KOW" evidence="6">
    <location>
        <begin position="466"/>
        <end position="493"/>
    </location>
</feature>
<dbReference type="InterPro" id="IPR039659">
    <property type="entry name" value="SPT5"/>
</dbReference>
<proteinExistence type="predicted"/>
<dbReference type="Gene3D" id="3.30.70.940">
    <property type="entry name" value="NusG, N-terminal domain"/>
    <property type="match status" value="1"/>
</dbReference>
<dbReference type="InterPro" id="IPR041973">
    <property type="entry name" value="KOW_Spt5_1"/>
</dbReference>
<feature type="compositionally biased region" description="Basic and acidic residues" evidence="4">
    <location>
        <begin position="825"/>
        <end position="845"/>
    </location>
</feature>
<dbReference type="InterPro" id="IPR039385">
    <property type="entry name" value="NGN_Euk"/>
</dbReference>
<keyword evidence="2" id="KW-0804">Transcription</keyword>
<evidence type="ECO:0000256" key="2">
    <source>
        <dbReference type="ARBA" id="ARBA00023163"/>
    </source>
</evidence>
<dbReference type="GO" id="GO:0006368">
    <property type="term" value="P:transcription elongation by RNA polymerase II"/>
    <property type="evidence" value="ECO:0007669"/>
    <property type="project" value="TreeGrafter"/>
</dbReference>
<dbReference type="PANTHER" id="PTHR11125">
    <property type="entry name" value="SUPPRESSOR OF TY 5"/>
    <property type="match status" value="1"/>
</dbReference>
<feature type="domain" description="KOW" evidence="6">
    <location>
        <begin position="229"/>
        <end position="256"/>
    </location>
</feature>
<feature type="region of interest" description="Disordered" evidence="4">
    <location>
        <begin position="537"/>
        <end position="566"/>
    </location>
</feature>
<feature type="compositionally biased region" description="Polar residues" evidence="4">
    <location>
        <begin position="723"/>
        <end position="741"/>
    </location>
</feature>
<feature type="compositionally biased region" description="Polar residues" evidence="4">
    <location>
        <begin position="1298"/>
        <end position="1310"/>
    </location>
</feature>